<dbReference type="OrthoDB" id="826073at2"/>
<dbReference type="Proteomes" id="UP000278542">
    <property type="component" value="Unassembled WGS sequence"/>
</dbReference>
<feature type="compositionally biased region" description="Basic and acidic residues" evidence="1">
    <location>
        <begin position="84"/>
        <end position="98"/>
    </location>
</feature>
<dbReference type="EMBL" id="RBWY01000001">
    <property type="protein sequence ID" value="RKS87326.1"/>
    <property type="molecule type" value="Genomic_DNA"/>
</dbReference>
<organism evidence="2 3">
    <name type="scientific">Orbus hercynius</name>
    <dbReference type="NCBI Taxonomy" id="593135"/>
    <lineage>
        <taxon>Bacteria</taxon>
        <taxon>Pseudomonadati</taxon>
        <taxon>Pseudomonadota</taxon>
        <taxon>Gammaproteobacteria</taxon>
        <taxon>Orbales</taxon>
        <taxon>Orbaceae</taxon>
        <taxon>Orbus</taxon>
    </lineage>
</organism>
<name>A0A495RJI1_9GAMM</name>
<keyword evidence="3" id="KW-1185">Reference proteome</keyword>
<dbReference type="AlphaFoldDB" id="A0A495RJI1"/>
<feature type="region of interest" description="Disordered" evidence="1">
    <location>
        <begin position="84"/>
        <end position="120"/>
    </location>
</feature>
<accession>A0A495RJI1</accession>
<gene>
    <name evidence="2" type="ORF">DES39_0546</name>
</gene>
<reference evidence="2 3" key="1">
    <citation type="submission" date="2018-10" db="EMBL/GenBank/DDBJ databases">
        <title>Genomic Encyclopedia of Type Strains, Phase IV (KMG-IV): sequencing the most valuable type-strain genomes for metagenomic binning, comparative biology and taxonomic classification.</title>
        <authorList>
            <person name="Goeker M."/>
        </authorList>
    </citation>
    <scope>NUCLEOTIDE SEQUENCE [LARGE SCALE GENOMIC DNA]</scope>
    <source>
        <strain evidence="2 3">DSM 22228</strain>
    </source>
</reference>
<evidence type="ECO:0000313" key="2">
    <source>
        <dbReference type="EMBL" id="RKS87326.1"/>
    </source>
</evidence>
<evidence type="ECO:0000256" key="1">
    <source>
        <dbReference type="SAM" id="MobiDB-lite"/>
    </source>
</evidence>
<proteinExistence type="predicted"/>
<evidence type="ECO:0000313" key="3">
    <source>
        <dbReference type="Proteomes" id="UP000278542"/>
    </source>
</evidence>
<comment type="caution">
    <text evidence="2">The sequence shown here is derived from an EMBL/GenBank/DDBJ whole genome shotgun (WGS) entry which is preliminary data.</text>
</comment>
<protein>
    <submittedName>
        <fullName evidence="2">Uncharacterized protein</fullName>
    </submittedName>
</protein>
<sequence>MANIIVCSRFPQNLKLEVLINGELKSFVINGSKTDLTANQENKNNLHGAMAMTTVDEDLYNAWLEANKDNKLVKNQFIFTAKTEKSAKAQKEELKDESTGLEGLGQEGDKRAGGKKIAKG</sequence>
<dbReference type="RefSeq" id="WP_121144225.1">
    <property type="nucleotide sequence ID" value="NZ_RBWY01000001.1"/>
</dbReference>